<dbReference type="Proteomes" id="UP000266841">
    <property type="component" value="Unassembled WGS sequence"/>
</dbReference>
<protein>
    <submittedName>
        <fullName evidence="2">Uncharacterized protein</fullName>
    </submittedName>
</protein>
<dbReference type="EMBL" id="AGNL01035112">
    <property type="protein sequence ID" value="EJK54893.1"/>
    <property type="molecule type" value="Genomic_DNA"/>
</dbReference>
<sequence>DGSTPGGFPGMPGGTLVWAFAGEDRAGDGALAGRARRPALARRSPMGRRGGFPGPALASPFGPAVVVGGVAALLHDPSLLRLPPDVRRGRRRPVVRLPRARAEHVEAGLVEGEARGPRAGAGRSRRLPSLAVFASVPLSSRRLRV</sequence>
<proteinExistence type="predicted"/>
<gene>
    <name evidence="2" type="ORF">THAOC_25439</name>
</gene>
<comment type="caution">
    <text evidence="2">The sequence shown here is derived from an EMBL/GenBank/DDBJ whole genome shotgun (WGS) entry which is preliminary data.</text>
</comment>
<organism evidence="2 3">
    <name type="scientific">Thalassiosira oceanica</name>
    <name type="common">Marine diatom</name>
    <dbReference type="NCBI Taxonomy" id="159749"/>
    <lineage>
        <taxon>Eukaryota</taxon>
        <taxon>Sar</taxon>
        <taxon>Stramenopiles</taxon>
        <taxon>Ochrophyta</taxon>
        <taxon>Bacillariophyta</taxon>
        <taxon>Coscinodiscophyceae</taxon>
        <taxon>Thalassiosirophycidae</taxon>
        <taxon>Thalassiosirales</taxon>
        <taxon>Thalassiosiraceae</taxon>
        <taxon>Thalassiosira</taxon>
    </lineage>
</organism>
<dbReference type="AlphaFoldDB" id="K0RMD3"/>
<keyword evidence="3" id="KW-1185">Reference proteome</keyword>
<evidence type="ECO:0000256" key="1">
    <source>
        <dbReference type="SAM" id="MobiDB-lite"/>
    </source>
</evidence>
<evidence type="ECO:0000313" key="3">
    <source>
        <dbReference type="Proteomes" id="UP000266841"/>
    </source>
</evidence>
<feature type="non-terminal residue" evidence="2">
    <location>
        <position position="1"/>
    </location>
</feature>
<feature type="region of interest" description="Disordered" evidence="1">
    <location>
        <begin position="29"/>
        <end position="48"/>
    </location>
</feature>
<reference evidence="2 3" key="1">
    <citation type="journal article" date="2012" name="Genome Biol.">
        <title>Genome and low-iron response of an oceanic diatom adapted to chronic iron limitation.</title>
        <authorList>
            <person name="Lommer M."/>
            <person name="Specht M."/>
            <person name="Roy A.S."/>
            <person name="Kraemer L."/>
            <person name="Andreson R."/>
            <person name="Gutowska M.A."/>
            <person name="Wolf J."/>
            <person name="Bergner S.V."/>
            <person name="Schilhabel M.B."/>
            <person name="Klostermeier U.C."/>
            <person name="Beiko R.G."/>
            <person name="Rosenstiel P."/>
            <person name="Hippler M."/>
            <person name="Laroche J."/>
        </authorList>
    </citation>
    <scope>NUCLEOTIDE SEQUENCE [LARGE SCALE GENOMIC DNA]</scope>
    <source>
        <strain evidence="2 3">CCMP1005</strain>
    </source>
</reference>
<name>K0RMD3_THAOC</name>
<accession>K0RMD3</accession>
<evidence type="ECO:0000313" key="2">
    <source>
        <dbReference type="EMBL" id="EJK54893.1"/>
    </source>
</evidence>